<dbReference type="Proteomes" id="UP000265520">
    <property type="component" value="Unassembled WGS sequence"/>
</dbReference>
<name>A0A392RB79_9FABA</name>
<evidence type="ECO:0000256" key="1">
    <source>
        <dbReference type="SAM" id="MobiDB-lite"/>
    </source>
</evidence>
<comment type="caution">
    <text evidence="2">The sequence shown here is derived from an EMBL/GenBank/DDBJ whole genome shotgun (WGS) entry which is preliminary data.</text>
</comment>
<dbReference type="EMBL" id="LXQA010204454">
    <property type="protein sequence ID" value="MCI33447.1"/>
    <property type="molecule type" value="Genomic_DNA"/>
</dbReference>
<feature type="non-terminal residue" evidence="2">
    <location>
        <position position="1"/>
    </location>
</feature>
<keyword evidence="3" id="KW-1185">Reference proteome</keyword>
<organism evidence="2 3">
    <name type="scientific">Trifolium medium</name>
    <dbReference type="NCBI Taxonomy" id="97028"/>
    <lineage>
        <taxon>Eukaryota</taxon>
        <taxon>Viridiplantae</taxon>
        <taxon>Streptophyta</taxon>
        <taxon>Embryophyta</taxon>
        <taxon>Tracheophyta</taxon>
        <taxon>Spermatophyta</taxon>
        <taxon>Magnoliopsida</taxon>
        <taxon>eudicotyledons</taxon>
        <taxon>Gunneridae</taxon>
        <taxon>Pentapetalae</taxon>
        <taxon>rosids</taxon>
        <taxon>fabids</taxon>
        <taxon>Fabales</taxon>
        <taxon>Fabaceae</taxon>
        <taxon>Papilionoideae</taxon>
        <taxon>50 kb inversion clade</taxon>
        <taxon>NPAAA clade</taxon>
        <taxon>Hologalegina</taxon>
        <taxon>IRL clade</taxon>
        <taxon>Trifolieae</taxon>
        <taxon>Trifolium</taxon>
    </lineage>
</organism>
<evidence type="ECO:0000313" key="2">
    <source>
        <dbReference type="EMBL" id="MCI33447.1"/>
    </source>
</evidence>
<feature type="region of interest" description="Disordered" evidence="1">
    <location>
        <begin position="1"/>
        <end position="22"/>
    </location>
</feature>
<protein>
    <submittedName>
        <fullName evidence="2">Uncharacterized protein</fullName>
    </submittedName>
</protein>
<sequence>LLARRSPARAGEKVAESSSPADSYGEIWRDFRKNVARRALAKSTQNRVFLGG</sequence>
<proteinExistence type="predicted"/>
<evidence type="ECO:0000313" key="3">
    <source>
        <dbReference type="Proteomes" id="UP000265520"/>
    </source>
</evidence>
<dbReference type="AlphaFoldDB" id="A0A392RB79"/>
<reference evidence="2 3" key="1">
    <citation type="journal article" date="2018" name="Front. Plant Sci.">
        <title>Red Clover (Trifolium pratense) and Zigzag Clover (T. medium) - A Picture of Genomic Similarities and Differences.</title>
        <authorList>
            <person name="Dluhosova J."/>
            <person name="Istvanek J."/>
            <person name="Nedelnik J."/>
            <person name="Repkova J."/>
        </authorList>
    </citation>
    <scope>NUCLEOTIDE SEQUENCE [LARGE SCALE GENOMIC DNA]</scope>
    <source>
        <strain evidence="3">cv. 10/8</strain>
        <tissue evidence="2">Leaf</tissue>
    </source>
</reference>
<accession>A0A392RB79</accession>